<gene>
    <name evidence="8" type="ORF">JL106_13005</name>
</gene>
<feature type="transmembrane region" description="Helical" evidence="6">
    <location>
        <begin position="157"/>
        <end position="181"/>
    </location>
</feature>
<dbReference type="GO" id="GO:0031460">
    <property type="term" value="P:glycine betaine transport"/>
    <property type="evidence" value="ECO:0007669"/>
    <property type="project" value="TreeGrafter"/>
</dbReference>
<keyword evidence="3 6" id="KW-0812">Transmembrane</keyword>
<evidence type="ECO:0000313" key="9">
    <source>
        <dbReference type="Proteomes" id="UP000663792"/>
    </source>
</evidence>
<keyword evidence="5 6" id="KW-0472">Membrane</keyword>
<evidence type="ECO:0000256" key="5">
    <source>
        <dbReference type="ARBA" id="ARBA00023136"/>
    </source>
</evidence>
<feature type="transmembrane region" description="Helical" evidence="6">
    <location>
        <begin position="193"/>
        <end position="218"/>
    </location>
</feature>
<dbReference type="PANTHER" id="PTHR30177">
    <property type="entry name" value="GLYCINE BETAINE/L-PROLINE TRANSPORT SYSTEM PERMEASE PROTEIN PROW"/>
    <property type="match status" value="1"/>
</dbReference>
<comment type="subcellular location">
    <subcellularLocation>
        <location evidence="6">Cell membrane</location>
        <topology evidence="6">Multi-pass membrane protein</topology>
    </subcellularLocation>
    <subcellularLocation>
        <location evidence="1">Membrane</location>
        <topology evidence="1">Multi-pass membrane protein</topology>
    </subcellularLocation>
</comment>
<dbReference type="CDD" id="cd06261">
    <property type="entry name" value="TM_PBP2"/>
    <property type="match status" value="1"/>
</dbReference>
<evidence type="ECO:0000259" key="7">
    <source>
        <dbReference type="PROSITE" id="PS50928"/>
    </source>
</evidence>
<organism evidence="8 9">
    <name type="scientific">Nakamurella leprariae</name>
    <dbReference type="NCBI Taxonomy" id="2803911"/>
    <lineage>
        <taxon>Bacteria</taxon>
        <taxon>Bacillati</taxon>
        <taxon>Actinomycetota</taxon>
        <taxon>Actinomycetes</taxon>
        <taxon>Nakamurellales</taxon>
        <taxon>Nakamurellaceae</taxon>
        <taxon>Nakamurella</taxon>
    </lineage>
</organism>
<comment type="similarity">
    <text evidence="6">Belongs to the binding-protein-dependent transport system permease family.</text>
</comment>
<dbReference type="AlphaFoldDB" id="A0A938YI05"/>
<dbReference type="GO" id="GO:0055085">
    <property type="term" value="P:transmembrane transport"/>
    <property type="evidence" value="ECO:0007669"/>
    <property type="project" value="InterPro"/>
</dbReference>
<dbReference type="GO" id="GO:0005886">
    <property type="term" value="C:plasma membrane"/>
    <property type="evidence" value="ECO:0007669"/>
    <property type="project" value="UniProtKB-SubCell"/>
</dbReference>
<dbReference type="PANTHER" id="PTHR30177:SF33">
    <property type="entry name" value="POSSIBLE OSMOPROTECTANT (GLYCINE BETAINE_CARNITINE_CHOLINE_L-PROLINE) TRANSPORT INTEGRAL MEMBRANE PROTEIN ABC TRANSPORTER PROZ"/>
    <property type="match status" value="1"/>
</dbReference>
<evidence type="ECO:0000256" key="6">
    <source>
        <dbReference type="RuleBase" id="RU363032"/>
    </source>
</evidence>
<sequence>MTAAWDFLTTAANWSGTDGIWTRFTEHLFYTLLSVVIAALVALPLGAVIGHTGRGVAAIAGVANALRALPTLGLLTVLTLWSFGLLTGQLARLGPSIVVLVVLAVPPILSNTYAGIAAVDPAARDAARGMGMTGSQVLLRVELPVAMPLVLSGVRSAYLQVVATATIAAVVGLGGFGRYVVDGLAQQLYGKMVAGALLVALMAVIGDRLIALVGRFLVSPGLSGRRVREKAQEAEAGFAAVPPT</sequence>
<evidence type="ECO:0000313" key="8">
    <source>
        <dbReference type="EMBL" id="MBM9468198.1"/>
    </source>
</evidence>
<evidence type="ECO:0000256" key="1">
    <source>
        <dbReference type="ARBA" id="ARBA00004141"/>
    </source>
</evidence>
<protein>
    <submittedName>
        <fullName evidence="8">ABC transporter permease</fullName>
    </submittedName>
</protein>
<evidence type="ECO:0000256" key="3">
    <source>
        <dbReference type="ARBA" id="ARBA00022692"/>
    </source>
</evidence>
<keyword evidence="4 6" id="KW-1133">Transmembrane helix</keyword>
<dbReference type="Proteomes" id="UP000663792">
    <property type="component" value="Unassembled WGS sequence"/>
</dbReference>
<proteinExistence type="inferred from homology"/>
<dbReference type="PROSITE" id="PS50928">
    <property type="entry name" value="ABC_TM1"/>
    <property type="match status" value="1"/>
</dbReference>
<evidence type="ECO:0000256" key="4">
    <source>
        <dbReference type="ARBA" id="ARBA00022989"/>
    </source>
</evidence>
<dbReference type="EMBL" id="JAERWK010000016">
    <property type="protein sequence ID" value="MBM9468198.1"/>
    <property type="molecule type" value="Genomic_DNA"/>
</dbReference>
<feature type="transmembrane region" description="Helical" evidence="6">
    <location>
        <begin position="97"/>
        <end position="119"/>
    </location>
</feature>
<accession>A0A938YI05</accession>
<dbReference type="Gene3D" id="1.10.3720.10">
    <property type="entry name" value="MetI-like"/>
    <property type="match status" value="1"/>
</dbReference>
<dbReference type="InterPro" id="IPR035906">
    <property type="entry name" value="MetI-like_sf"/>
</dbReference>
<dbReference type="InterPro" id="IPR000515">
    <property type="entry name" value="MetI-like"/>
</dbReference>
<reference evidence="8" key="1">
    <citation type="submission" date="2021-01" db="EMBL/GenBank/DDBJ databases">
        <title>YIM 132084 draft genome.</title>
        <authorList>
            <person name="An D."/>
        </authorList>
    </citation>
    <scope>NUCLEOTIDE SEQUENCE</scope>
    <source>
        <strain evidence="8">YIM 132084</strain>
    </source>
</reference>
<dbReference type="SUPFAM" id="SSF161098">
    <property type="entry name" value="MetI-like"/>
    <property type="match status" value="1"/>
</dbReference>
<keyword evidence="9" id="KW-1185">Reference proteome</keyword>
<keyword evidence="2 6" id="KW-0813">Transport</keyword>
<dbReference type="RefSeq" id="WP_205261139.1">
    <property type="nucleotide sequence ID" value="NZ_JAERWK010000016.1"/>
</dbReference>
<feature type="transmembrane region" description="Helical" evidence="6">
    <location>
        <begin position="28"/>
        <end position="50"/>
    </location>
</feature>
<dbReference type="Pfam" id="PF00528">
    <property type="entry name" value="BPD_transp_1"/>
    <property type="match status" value="1"/>
</dbReference>
<evidence type="ECO:0000256" key="2">
    <source>
        <dbReference type="ARBA" id="ARBA00022448"/>
    </source>
</evidence>
<feature type="domain" description="ABC transmembrane type-1" evidence="7">
    <location>
        <begin position="24"/>
        <end position="210"/>
    </location>
</feature>
<dbReference type="InterPro" id="IPR051204">
    <property type="entry name" value="ABC_transp_perm/SBD"/>
</dbReference>
<comment type="caution">
    <text evidence="8">The sequence shown here is derived from an EMBL/GenBank/DDBJ whole genome shotgun (WGS) entry which is preliminary data.</text>
</comment>
<feature type="transmembrane region" description="Helical" evidence="6">
    <location>
        <begin position="71"/>
        <end position="91"/>
    </location>
</feature>
<name>A0A938YI05_9ACTN</name>